<protein>
    <recommendedName>
        <fullName evidence="6">AAA+ ATPase domain-containing protein</fullName>
    </recommendedName>
</protein>
<dbReference type="GO" id="GO:0043139">
    <property type="term" value="F:5'-3' DNA helicase activity"/>
    <property type="evidence" value="ECO:0007669"/>
    <property type="project" value="TreeGrafter"/>
</dbReference>
<dbReference type="Gene3D" id="3.90.320.10">
    <property type="match status" value="1"/>
</dbReference>
<comment type="similarity">
    <text evidence="1">Belongs to the DNA2/NAM7 helicase family.</text>
</comment>
<name>A0A328CBA6_9DELT</name>
<dbReference type="Proteomes" id="UP000249169">
    <property type="component" value="Unassembled WGS sequence"/>
</dbReference>
<dbReference type="PANTHER" id="PTHR43788:SF8">
    <property type="entry name" value="DNA-BINDING PROTEIN SMUBP-2"/>
    <property type="match status" value="1"/>
</dbReference>
<keyword evidence="8" id="KW-1185">Reference proteome</keyword>
<dbReference type="Pfam" id="PF13087">
    <property type="entry name" value="AAA_12"/>
    <property type="match status" value="1"/>
</dbReference>
<dbReference type="InterPro" id="IPR011604">
    <property type="entry name" value="PDDEXK-like_dom_sf"/>
</dbReference>
<dbReference type="InterPro" id="IPR041677">
    <property type="entry name" value="DNA2/NAM7_AAA_11"/>
</dbReference>
<dbReference type="GO" id="GO:0016787">
    <property type="term" value="F:hydrolase activity"/>
    <property type="evidence" value="ECO:0007669"/>
    <property type="project" value="UniProtKB-KW"/>
</dbReference>
<dbReference type="AlphaFoldDB" id="A0A328CBA6"/>
<dbReference type="InterPro" id="IPR027417">
    <property type="entry name" value="P-loop_NTPase"/>
</dbReference>
<dbReference type="Pfam" id="PF13086">
    <property type="entry name" value="AAA_11"/>
    <property type="match status" value="2"/>
</dbReference>
<dbReference type="PANTHER" id="PTHR43788">
    <property type="entry name" value="DNA2/NAM7 HELICASE FAMILY MEMBER"/>
    <property type="match status" value="1"/>
</dbReference>
<feature type="domain" description="AAA+ ATPase" evidence="6">
    <location>
        <begin position="807"/>
        <end position="1005"/>
    </location>
</feature>
<dbReference type="EMBL" id="QHKO01000001">
    <property type="protein sequence ID" value="RAL24830.1"/>
    <property type="molecule type" value="Genomic_DNA"/>
</dbReference>
<dbReference type="SMART" id="SM00382">
    <property type="entry name" value="AAA"/>
    <property type="match status" value="1"/>
</dbReference>
<evidence type="ECO:0000256" key="2">
    <source>
        <dbReference type="ARBA" id="ARBA00022741"/>
    </source>
</evidence>
<dbReference type="GO" id="GO:0005524">
    <property type="term" value="F:ATP binding"/>
    <property type="evidence" value="ECO:0007669"/>
    <property type="project" value="UniProtKB-KW"/>
</dbReference>
<evidence type="ECO:0000313" key="8">
    <source>
        <dbReference type="Proteomes" id="UP000249169"/>
    </source>
</evidence>
<dbReference type="InterPro" id="IPR038726">
    <property type="entry name" value="PDDEXK_AddAB-type"/>
</dbReference>
<sequence length="1228" mass="135095">MLTASAQTPSLDQPPRWDLPSGPLWLLDAPGEAPPALVWRHPWSGGLLKVGMALRHAASTHHPQLAAPQRWWKQDDFLYLSAPYPGGEPLAALGQDRLTFGAAVDALTPMALALKSAHRRGTFHGALSPARVFFDPATSRLSAVGTGEWVVQHTGDRQPSPLADIESLARVLLRLTMPADEARAARPNFETIPSFAIGILERAISPDPARRPQSIDELLAGLRFRSSEGLDAPAFTPLENDAPVSIIGGVVRGLDHFEHPRQGPGLRFTLDHGESGSVGVFFYARHHSEVYTSARNLWEGARLNLIDAAPVADSRGRRFLTAGPDTLPVVEPQWPVSVSDVLKAQGCPQRVLVDARDPGELTHHLAFGNLIHGMLEDLTGAEALDFDTSLARRLPGLRLDLLAAGVDDATLASLEVHAREHFDNIRRLTAPRTRQLGDEPTATRVGWSGRHVEATRFSSRYGLEGRIDLVVESPQEGVQIIELKSGKPWDDHIGQVRSYALLWEELARAEGLPMTGHLLYSRDGTMRQTSLDDIERERRILRARNDLVAHYRAQVDPAFDYRAPYYMEEPALCRQGDCRFRRDRCKMQSELLGLAPQPDYGVLSWPHTDPQLVRQARAYHAHMSRLVTMERWSDHAALGAIFEPQRLSERVEAGLCAPELHLEAVEGHPERARLRGKHLQIFSPGDSLLIHRGDIDASHILRGRCLSVDGDTLELRLRGAHFPDALAGPGYIADQPPARLGYRSAHQALYRVLRSQRDELLQVLVRPQTPGAAPLMTGAERRPSLHPATLDQLNAPQRQAIEAAISAPLGALIQGPPGTGKTTVIAHLTLEFAERDQRVLLAALTHTAVDTMLIKLLEAGDLRGRPPRFLRVGSASRSPAVVRALEARGLHPADYFADDLAAAHASLNRLGSRAEEPPIIATTTHSALRAPLIAFLERRLGKPAFDVTIVDEASQLTEPLALGPISLARRFVLVGDHAQLPPIVSSERALSSFIASEKSPFELSDTLRQAGLAGLDRSLFERLATAGLPVHMLQVQYRMNRAIMSFPAETFYQGKLSAAPQVEDRRMPAGPYRLDALTTDAPVSFVDVRGVENARTNLAEAHALLALLGELATHAPELSVGVISPFRAQVHLLRSLLASAELPPTEHSIDIDTVERFQGSERDVIIASLVKSERPGDFLSDPRRLNVTLTRARKKLIIVGHSGCLRQDPLFRPWLEHPQTTWHPWTHL</sequence>
<organism evidence="7 8">
    <name type="scientific">Lujinxingia litoralis</name>
    <dbReference type="NCBI Taxonomy" id="2211119"/>
    <lineage>
        <taxon>Bacteria</taxon>
        <taxon>Deltaproteobacteria</taxon>
        <taxon>Bradymonadales</taxon>
        <taxon>Lujinxingiaceae</taxon>
        <taxon>Lujinxingia</taxon>
    </lineage>
</organism>
<evidence type="ECO:0000256" key="5">
    <source>
        <dbReference type="ARBA" id="ARBA00022840"/>
    </source>
</evidence>
<accession>A0A328CBA6</accession>
<dbReference type="InterPro" id="IPR041679">
    <property type="entry name" value="DNA2/NAM7-like_C"/>
</dbReference>
<evidence type="ECO:0000256" key="3">
    <source>
        <dbReference type="ARBA" id="ARBA00022801"/>
    </source>
</evidence>
<dbReference type="SUPFAM" id="SSF52540">
    <property type="entry name" value="P-loop containing nucleoside triphosphate hydrolases"/>
    <property type="match status" value="1"/>
</dbReference>
<dbReference type="RefSeq" id="WP_111728002.1">
    <property type="nucleotide sequence ID" value="NZ_QHKO01000001.1"/>
</dbReference>
<keyword evidence="4" id="KW-0347">Helicase</keyword>
<dbReference type="SUPFAM" id="SSF56112">
    <property type="entry name" value="Protein kinase-like (PK-like)"/>
    <property type="match status" value="1"/>
</dbReference>
<keyword evidence="5" id="KW-0067">ATP-binding</keyword>
<keyword evidence="2" id="KW-0547">Nucleotide-binding</keyword>
<proteinExistence type="inferred from homology"/>
<evidence type="ECO:0000259" key="6">
    <source>
        <dbReference type="SMART" id="SM00382"/>
    </source>
</evidence>
<dbReference type="CDD" id="cd18808">
    <property type="entry name" value="SF1_C_Upf1"/>
    <property type="match status" value="1"/>
</dbReference>
<keyword evidence="3" id="KW-0378">Hydrolase</keyword>
<dbReference type="Gene3D" id="3.40.50.300">
    <property type="entry name" value="P-loop containing nucleotide triphosphate hydrolases"/>
    <property type="match status" value="2"/>
</dbReference>
<dbReference type="InterPro" id="IPR047187">
    <property type="entry name" value="SF1_C_Upf1"/>
</dbReference>
<evidence type="ECO:0000256" key="1">
    <source>
        <dbReference type="ARBA" id="ARBA00007913"/>
    </source>
</evidence>
<dbReference type="InterPro" id="IPR050534">
    <property type="entry name" value="Coronavir_polyprotein_1ab"/>
</dbReference>
<evidence type="ECO:0000313" key="7">
    <source>
        <dbReference type="EMBL" id="RAL24830.1"/>
    </source>
</evidence>
<comment type="caution">
    <text evidence="7">The sequence shown here is derived from an EMBL/GenBank/DDBJ whole genome shotgun (WGS) entry which is preliminary data.</text>
</comment>
<dbReference type="InterPro" id="IPR011009">
    <property type="entry name" value="Kinase-like_dom_sf"/>
</dbReference>
<dbReference type="NCBIfam" id="NF040671">
    <property type="entry name" value="PLuB_AAA"/>
    <property type="match status" value="1"/>
</dbReference>
<dbReference type="InterPro" id="IPR003593">
    <property type="entry name" value="AAA+_ATPase"/>
</dbReference>
<reference evidence="7 8" key="1">
    <citation type="submission" date="2018-05" db="EMBL/GenBank/DDBJ databases">
        <title>Lujinxingia marina gen. nov. sp. nov., a new facultative anaerobic member of the class Deltaproteobacteria, and proposal of Lujinxingaceae fam. nov.</title>
        <authorList>
            <person name="Li C.-M."/>
        </authorList>
    </citation>
    <scope>NUCLEOTIDE SEQUENCE [LARGE SCALE GENOMIC DNA]</scope>
    <source>
        <strain evidence="7 8">B210</strain>
    </source>
</reference>
<dbReference type="Gene3D" id="1.10.510.10">
    <property type="entry name" value="Transferase(Phosphotransferase) domain 1"/>
    <property type="match status" value="1"/>
</dbReference>
<dbReference type="Pfam" id="PF12705">
    <property type="entry name" value="PDDEXK_1"/>
    <property type="match status" value="1"/>
</dbReference>
<evidence type="ECO:0000256" key="4">
    <source>
        <dbReference type="ARBA" id="ARBA00022806"/>
    </source>
</evidence>
<gene>
    <name evidence="7" type="ORF">DL240_01055</name>
</gene>